<sequence>MDHGETVLSDRVRIDGTVTQVTLTTGGQLRWTGRCLVIKKEVLGFSVEGSEIKIRAIVEKGAGICCGGGYTSPLLKNS</sequence>
<organism evidence="1 2">
    <name type="scientific">Cuscuta campestris</name>
    <dbReference type="NCBI Taxonomy" id="132261"/>
    <lineage>
        <taxon>Eukaryota</taxon>
        <taxon>Viridiplantae</taxon>
        <taxon>Streptophyta</taxon>
        <taxon>Embryophyta</taxon>
        <taxon>Tracheophyta</taxon>
        <taxon>Spermatophyta</taxon>
        <taxon>Magnoliopsida</taxon>
        <taxon>eudicotyledons</taxon>
        <taxon>Gunneridae</taxon>
        <taxon>Pentapetalae</taxon>
        <taxon>asterids</taxon>
        <taxon>lamiids</taxon>
        <taxon>Solanales</taxon>
        <taxon>Convolvulaceae</taxon>
        <taxon>Cuscuteae</taxon>
        <taxon>Cuscuta</taxon>
        <taxon>Cuscuta subgen. Grammica</taxon>
        <taxon>Cuscuta sect. Cleistogrammica</taxon>
    </lineage>
</organism>
<dbReference type="Proteomes" id="UP000595140">
    <property type="component" value="Unassembled WGS sequence"/>
</dbReference>
<dbReference type="AlphaFoldDB" id="A0A484MLS0"/>
<gene>
    <name evidence="1" type="ORF">CCAM_LOCUS30772</name>
</gene>
<dbReference type="EMBL" id="OOIL02003702">
    <property type="protein sequence ID" value="VFQ88996.1"/>
    <property type="molecule type" value="Genomic_DNA"/>
</dbReference>
<accession>A0A484MLS0</accession>
<reference evidence="1 2" key="1">
    <citation type="submission" date="2018-04" db="EMBL/GenBank/DDBJ databases">
        <authorList>
            <person name="Vogel A."/>
        </authorList>
    </citation>
    <scope>NUCLEOTIDE SEQUENCE [LARGE SCALE GENOMIC DNA]</scope>
</reference>
<protein>
    <submittedName>
        <fullName evidence="1">Uncharacterized protein</fullName>
    </submittedName>
</protein>
<evidence type="ECO:0000313" key="1">
    <source>
        <dbReference type="EMBL" id="VFQ88996.1"/>
    </source>
</evidence>
<name>A0A484MLS0_9ASTE</name>
<evidence type="ECO:0000313" key="2">
    <source>
        <dbReference type="Proteomes" id="UP000595140"/>
    </source>
</evidence>
<keyword evidence="2" id="KW-1185">Reference proteome</keyword>
<proteinExistence type="predicted"/>